<keyword evidence="1" id="KW-1133">Transmembrane helix</keyword>
<keyword evidence="1" id="KW-0472">Membrane</keyword>
<reference evidence="2" key="1">
    <citation type="submission" date="2014-09" db="EMBL/GenBank/DDBJ databases">
        <authorList>
            <person name="Magalhaes I.L.F."/>
            <person name="Oliveira U."/>
            <person name="Santos F.R."/>
            <person name="Vidigal T.H.D.A."/>
            <person name="Brescovit A.D."/>
            <person name="Santos A.J."/>
        </authorList>
    </citation>
    <scope>NUCLEOTIDE SEQUENCE</scope>
    <source>
        <tissue evidence="2">Shoot tissue taken approximately 20 cm above the soil surface</tissue>
    </source>
</reference>
<dbReference type="EMBL" id="GBRH01240252">
    <property type="protein sequence ID" value="JAD57643.1"/>
    <property type="molecule type" value="Transcribed_RNA"/>
</dbReference>
<feature type="transmembrane region" description="Helical" evidence="1">
    <location>
        <begin position="20"/>
        <end position="38"/>
    </location>
</feature>
<keyword evidence="1" id="KW-0812">Transmembrane</keyword>
<proteinExistence type="predicted"/>
<sequence>MIYLTKIFYKHKIIPLEIEMTSFTCQMILFLISMVRYIF</sequence>
<evidence type="ECO:0000256" key="1">
    <source>
        <dbReference type="SAM" id="Phobius"/>
    </source>
</evidence>
<dbReference type="AlphaFoldDB" id="A0A0A9B6A1"/>
<reference evidence="2" key="2">
    <citation type="journal article" date="2015" name="Data Brief">
        <title>Shoot transcriptome of the giant reed, Arundo donax.</title>
        <authorList>
            <person name="Barrero R.A."/>
            <person name="Guerrero F.D."/>
            <person name="Moolhuijzen P."/>
            <person name="Goolsby J.A."/>
            <person name="Tidwell J."/>
            <person name="Bellgard S.E."/>
            <person name="Bellgard M.I."/>
        </authorList>
    </citation>
    <scope>NUCLEOTIDE SEQUENCE</scope>
    <source>
        <tissue evidence="2">Shoot tissue taken approximately 20 cm above the soil surface</tissue>
    </source>
</reference>
<accession>A0A0A9B6A1</accession>
<organism evidence="2">
    <name type="scientific">Arundo donax</name>
    <name type="common">Giant reed</name>
    <name type="synonym">Donax arundinaceus</name>
    <dbReference type="NCBI Taxonomy" id="35708"/>
    <lineage>
        <taxon>Eukaryota</taxon>
        <taxon>Viridiplantae</taxon>
        <taxon>Streptophyta</taxon>
        <taxon>Embryophyta</taxon>
        <taxon>Tracheophyta</taxon>
        <taxon>Spermatophyta</taxon>
        <taxon>Magnoliopsida</taxon>
        <taxon>Liliopsida</taxon>
        <taxon>Poales</taxon>
        <taxon>Poaceae</taxon>
        <taxon>PACMAD clade</taxon>
        <taxon>Arundinoideae</taxon>
        <taxon>Arundineae</taxon>
        <taxon>Arundo</taxon>
    </lineage>
</organism>
<evidence type="ECO:0000313" key="2">
    <source>
        <dbReference type="EMBL" id="JAD57643.1"/>
    </source>
</evidence>
<protein>
    <submittedName>
        <fullName evidence="2">Uncharacterized protein</fullName>
    </submittedName>
</protein>
<name>A0A0A9B6A1_ARUDO</name>